<evidence type="ECO:0000256" key="1">
    <source>
        <dbReference type="ARBA" id="ARBA00022729"/>
    </source>
</evidence>
<evidence type="ECO:0000313" key="3">
    <source>
        <dbReference type="Proteomes" id="UP000537141"/>
    </source>
</evidence>
<reference evidence="2 3" key="1">
    <citation type="submission" date="2020-08" db="EMBL/GenBank/DDBJ databases">
        <title>Genomic Encyclopedia of Type Strains, Phase IV (KMG-IV): sequencing the most valuable type-strain genomes for metagenomic binning, comparative biology and taxonomic classification.</title>
        <authorList>
            <person name="Goeker M."/>
        </authorList>
    </citation>
    <scope>NUCLEOTIDE SEQUENCE [LARGE SCALE GENOMIC DNA]</scope>
    <source>
        <strain evidence="2 3">DSM 26287</strain>
    </source>
</reference>
<evidence type="ECO:0008006" key="4">
    <source>
        <dbReference type="Google" id="ProtNLM"/>
    </source>
</evidence>
<dbReference type="Gene3D" id="2.130.10.130">
    <property type="entry name" value="Integrin alpha, N-terminal"/>
    <property type="match status" value="1"/>
</dbReference>
<dbReference type="RefSeq" id="WP_184426615.1">
    <property type="nucleotide sequence ID" value="NZ_AP027362.1"/>
</dbReference>
<proteinExistence type="predicted"/>
<dbReference type="AlphaFoldDB" id="A0A7X0NK92"/>
<dbReference type="EMBL" id="JACHHU010000042">
    <property type="protein sequence ID" value="MBB6544989.1"/>
    <property type="molecule type" value="Genomic_DNA"/>
</dbReference>
<dbReference type="InterPro" id="IPR013517">
    <property type="entry name" value="FG-GAP"/>
</dbReference>
<sequence length="281" mass="31425">MNKKQFLGKVFFLFILIFTFSAYSQEAVKWDDETYISYFGDFNGDQVSDVLLLPLEETLAPKLVLGTEGGLKYSSVNQLILTSHINNQTVVAELVEIVVADYTNDGFSDLLIAFKEYNNAFLVAGSVNGLNFADPIKLYSNNELSVFDIGNFSFYAGNFNGDEYLDLLAISDNSKHHKVFHGKEGVNFELVQSKKNHFKWKNKAKTKVRIADINGDGKDDIIASSRKKGITHYVSFANKKGKLKKSKKLKAKLLNKEWNSDDFGLTVNDANGDGTLDIVKS</sequence>
<organism evidence="2 3">
    <name type="scientific">Thalassotalea piscium</name>
    <dbReference type="NCBI Taxonomy" id="1230533"/>
    <lineage>
        <taxon>Bacteria</taxon>
        <taxon>Pseudomonadati</taxon>
        <taxon>Pseudomonadota</taxon>
        <taxon>Gammaproteobacteria</taxon>
        <taxon>Alteromonadales</taxon>
        <taxon>Colwelliaceae</taxon>
        <taxon>Thalassotalea</taxon>
    </lineage>
</organism>
<name>A0A7X0NK92_9GAMM</name>
<dbReference type="PANTHER" id="PTHR44103">
    <property type="entry name" value="PROPROTEIN CONVERTASE P"/>
    <property type="match status" value="1"/>
</dbReference>
<comment type="caution">
    <text evidence="2">The sequence shown here is derived from an EMBL/GenBank/DDBJ whole genome shotgun (WGS) entry which is preliminary data.</text>
</comment>
<protein>
    <recommendedName>
        <fullName evidence="4">VCBS repeat-containing protein</fullName>
    </recommendedName>
</protein>
<dbReference type="Pfam" id="PF13517">
    <property type="entry name" value="FG-GAP_3"/>
    <property type="match status" value="1"/>
</dbReference>
<keyword evidence="1" id="KW-0732">Signal</keyword>
<evidence type="ECO:0000313" key="2">
    <source>
        <dbReference type="EMBL" id="MBB6544989.1"/>
    </source>
</evidence>
<dbReference type="SUPFAM" id="SSF69318">
    <property type="entry name" value="Integrin alpha N-terminal domain"/>
    <property type="match status" value="1"/>
</dbReference>
<accession>A0A7X0NK92</accession>
<dbReference type="Proteomes" id="UP000537141">
    <property type="component" value="Unassembled WGS sequence"/>
</dbReference>
<keyword evidence="3" id="KW-1185">Reference proteome</keyword>
<dbReference type="PANTHER" id="PTHR44103:SF1">
    <property type="entry name" value="PROPROTEIN CONVERTASE P"/>
    <property type="match status" value="1"/>
</dbReference>
<gene>
    <name evidence="2" type="ORF">HNQ55_003525</name>
</gene>
<dbReference type="InterPro" id="IPR028994">
    <property type="entry name" value="Integrin_alpha_N"/>
</dbReference>